<protein>
    <recommendedName>
        <fullName evidence="4">Elicitin</fullName>
    </recommendedName>
</protein>
<organism evidence="2 3">
    <name type="scientific">Phytophthora oleae</name>
    <dbReference type="NCBI Taxonomy" id="2107226"/>
    <lineage>
        <taxon>Eukaryota</taxon>
        <taxon>Sar</taxon>
        <taxon>Stramenopiles</taxon>
        <taxon>Oomycota</taxon>
        <taxon>Peronosporomycetes</taxon>
        <taxon>Peronosporales</taxon>
        <taxon>Peronosporaceae</taxon>
        <taxon>Phytophthora</taxon>
    </lineage>
</organism>
<evidence type="ECO:0000256" key="1">
    <source>
        <dbReference type="SAM" id="SignalP"/>
    </source>
</evidence>
<reference evidence="2 3" key="1">
    <citation type="submission" date="2024-09" db="EMBL/GenBank/DDBJ databases">
        <title>Genome sequencing and assembly of Phytophthora oleae, isolate VK10A, causative agent of rot of olive drupes.</title>
        <authorList>
            <person name="Conti Taguali S."/>
            <person name="Riolo M."/>
            <person name="La Spada F."/>
            <person name="Cacciola S.O."/>
            <person name="Dionisio G."/>
        </authorList>
    </citation>
    <scope>NUCLEOTIDE SEQUENCE [LARGE SCALE GENOMIC DNA]</scope>
    <source>
        <strain evidence="2 3">VK10A</strain>
    </source>
</reference>
<name>A0ABD3ERY9_9STRA</name>
<feature type="chain" id="PRO_5044759964" description="Elicitin" evidence="1">
    <location>
        <begin position="28"/>
        <end position="139"/>
    </location>
</feature>
<dbReference type="Proteomes" id="UP001632037">
    <property type="component" value="Unassembled WGS sequence"/>
</dbReference>
<evidence type="ECO:0000313" key="2">
    <source>
        <dbReference type="EMBL" id="KAL3657240.1"/>
    </source>
</evidence>
<accession>A0ABD3ERY9</accession>
<evidence type="ECO:0000313" key="3">
    <source>
        <dbReference type="Proteomes" id="UP001632037"/>
    </source>
</evidence>
<gene>
    <name evidence="2" type="ORF">V7S43_017900</name>
</gene>
<evidence type="ECO:0008006" key="4">
    <source>
        <dbReference type="Google" id="ProtNLM"/>
    </source>
</evidence>
<comment type="caution">
    <text evidence="2">The sequence shown here is derived from an EMBL/GenBank/DDBJ whole genome shotgun (WGS) entry which is preliminary data.</text>
</comment>
<dbReference type="AlphaFoldDB" id="A0ABD3ERY9"/>
<dbReference type="InterPro" id="IPR002200">
    <property type="entry name" value="Elicitin"/>
</dbReference>
<dbReference type="EMBL" id="JBIMZQ010000067">
    <property type="protein sequence ID" value="KAL3657240.1"/>
    <property type="molecule type" value="Genomic_DNA"/>
</dbReference>
<keyword evidence="3" id="KW-1185">Reference proteome</keyword>
<feature type="signal peptide" evidence="1">
    <location>
        <begin position="1"/>
        <end position="27"/>
    </location>
</feature>
<proteinExistence type="predicted"/>
<dbReference type="SMART" id="SM01187">
    <property type="entry name" value="Elicitin"/>
    <property type="match status" value="1"/>
</dbReference>
<sequence>MPLHRINSRFLCSVVLVCSFFIPATLAADCNSAQIAELSTLRSNVTTVCGNDALSTTTTAYCDDSSCLAYLTSMVSSVPSCEVSSYNLRTVLTTAISSCNAASDAVPASKSDSQSLHHCQRWIAALLVLQVVVLFGVML</sequence>
<keyword evidence="1" id="KW-0732">Signal</keyword>